<dbReference type="EMBL" id="MK500310">
    <property type="protein sequence ID" value="QBK85246.1"/>
    <property type="molecule type" value="Genomic_DNA"/>
</dbReference>
<dbReference type="InterPro" id="IPR029063">
    <property type="entry name" value="SAM-dependent_MTases_sf"/>
</dbReference>
<sequence length="181" mass="20304">MGGSLTEDEIRGILNYFPDLSKQIKNFIESGTYKGQSSRTASQIFETVDTVEIVPTLYAESQQNNKGISNINYHLGDSVKFLPGIVSKIDSPIFIFLDAHQSGGDTANNGKNVPLLEELKVILAVLKRSSIILIDDVRLFDKYWDWCGISPETILKCFEDFEVSIQAHFIENDRMIIAVNI</sequence>
<name>A0A481YS16_9VIRU</name>
<dbReference type="SUPFAM" id="SSF53335">
    <property type="entry name" value="S-adenosyl-L-methionine-dependent methyltransferases"/>
    <property type="match status" value="1"/>
</dbReference>
<organism evidence="1">
    <name type="scientific">Iridovirus LCIVAC01</name>
    <dbReference type="NCBI Taxonomy" id="2506607"/>
    <lineage>
        <taxon>Viruses</taxon>
        <taxon>Varidnaviria</taxon>
        <taxon>Bamfordvirae</taxon>
        <taxon>Nucleocytoviricota</taxon>
        <taxon>Megaviricetes</taxon>
        <taxon>Pimascovirales</taxon>
        <taxon>Pimascovirales incertae sedis</taxon>
        <taxon>Iridoviridae</taxon>
    </lineage>
</organism>
<gene>
    <name evidence="1" type="ORF">LCIVAC01_00550</name>
</gene>
<dbReference type="Gene3D" id="3.40.50.150">
    <property type="entry name" value="Vaccinia Virus protein VP39"/>
    <property type="match status" value="1"/>
</dbReference>
<accession>A0A481YS16</accession>
<proteinExistence type="predicted"/>
<keyword evidence="1" id="KW-0489">Methyltransferase</keyword>
<dbReference type="GO" id="GO:0032259">
    <property type="term" value="P:methylation"/>
    <property type="evidence" value="ECO:0007669"/>
    <property type="project" value="UniProtKB-KW"/>
</dbReference>
<protein>
    <submittedName>
        <fullName evidence="1">Methyltransferase domain protein</fullName>
    </submittedName>
</protein>
<keyword evidence="1" id="KW-0808">Transferase</keyword>
<evidence type="ECO:0000313" key="1">
    <source>
        <dbReference type="EMBL" id="QBK85246.1"/>
    </source>
</evidence>
<reference evidence="1" key="1">
    <citation type="journal article" date="2019" name="MBio">
        <title>Virus Genomes from Deep Sea Sediments Expand the Ocean Megavirome and Support Independent Origins of Viral Gigantism.</title>
        <authorList>
            <person name="Backstrom D."/>
            <person name="Yutin N."/>
            <person name="Jorgensen S.L."/>
            <person name="Dharamshi J."/>
            <person name="Homa F."/>
            <person name="Zaremba-Niedwiedzka K."/>
            <person name="Spang A."/>
            <person name="Wolf Y.I."/>
            <person name="Koonin E.V."/>
            <person name="Ettema T.J."/>
        </authorList>
    </citation>
    <scope>NUCLEOTIDE SEQUENCE</scope>
</reference>
<dbReference type="GO" id="GO:0008168">
    <property type="term" value="F:methyltransferase activity"/>
    <property type="evidence" value="ECO:0007669"/>
    <property type="project" value="UniProtKB-KW"/>
</dbReference>